<evidence type="ECO:0000259" key="4">
    <source>
        <dbReference type="SMART" id="SM00829"/>
    </source>
</evidence>
<accession>A0A5N5DBF5</accession>
<comment type="caution">
    <text evidence="5">The sequence shown here is derived from an EMBL/GenBank/DDBJ whole genome shotgun (WGS) entry which is preliminary data.</text>
</comment>
<dbReference type="AlphaFoldDB" id="A0A5N5DBF5"/>
<dbReference type="InterPro" id="IPR013149">
    <property type="entry name" value="ADH-like_C"/>
</dbReference>
<dbReference type="GO" id="GO:0016651">
    <property type="term" value="F:oxidoreductase activity, acting on NAD(P)H"/>
    <property type="evidence" value="ECO:0007669"/>
    <property type="project" value="InterPro"/>
</dbReference>
<dbReference type="InterPro" id="IPR020843">
    <property type="entry name" value="ER"/>
</dbReference>
<proteinExistence type="inferred from homology"/>
<keyword evidence="3" id="KW-0560">Oxidoreductase</keyword>
<evidence type="ECO:0000313" key="5">
    <source>
        <dbReference type="EMBL" id="KAB2575193.1"/>
    </source>
</evidence>
<dbReference type="PANTHER" id="PTHR45348">
    <property type="entry name" value="HYPOTHETICAL OXIDOREDUCTASE (EUROFUNG)"/>
    <property type="match status" value="1"/>
</dbReference>
<evidence type="ECO:0000313" key="6">
    <source>
        <dbReference type="Proteomes" id="UP000325902"/>
    </source>
</evidence>
<dbReference type="PANTHER" id="PTHR45348:SF2">
    <property type="entry name" value="ZINC-TYPE ALCOHOL DEHYDROGENASE-LIKE PROTEIN C2E1P3.01"/>
    <property type="match status" value="1"/>
</dbReference>
<comment type="subunit">
    <text evidence="2">Monomer.</text>
</comment>
<dbReference type="InterPro" id="IPR036291">
    <property type="entry name" value="NAD(P)-bd_dom_sf"/>
</dbReference>
<name>A0A5N5DBF5_9PEZI</name>
<dbReference type="SUPFAM" id="SSF50129">
    <property type="entry name" value="GroES-like"/>
    <property type="match status" value="1"/>
</dbReference>
<dbReference type="EMBL" id="VCHE01000035">
    <property type="protein sequence ID" value="KAB2575193.1"/>
    <property type="molecule type" value="Genomic_DNA"/>
</dbReference>
<gene>
    <name evidence="5" type="primary">mokE</name>
    <name evidence="5" type="ORF">DBV05_g6147</name>
</gene>
<dbReference type="Pfam" id="PF00107">
    <property type="entry name" value="ADH_zinc_N"/>
    <property type="match status" value="1"/>
</dbReference>
<comment type="similarity">
    <text evidence="1">Belongs to the zinc-containing alcohol dehydrogenase family.</text>
</comment>
<protein>
    <submittedName>
        <fullName evidence="5">Deshydrogenase mokE</fullName>
    </submittedName>
</protein>
<dbReference type="InterPro" id="IPR013154">
    <property type="entry name" value="ADH-like_N"/>
</dbReference>
<dbReference type="Proteomes" id="UP000325902">
    <property type="component" value="Unassembled WGS sequence"/>
</dbReference>
<reference evidence="5 6" key="1">
    <citation type="journal article" date="2019" name="Sci. Rep.">
        <title>A multi-omics analysis of the grapevine pathogen Lasiodiplodia theobromae reveals that temperature affects the expression of virulence- and pathogenicity-related genes.</title>
        <authorList>
            <person name="Felix C."/>
            <person name="Meneses R."/>
            <person name="Goncalves M.F.M."/>
            <person name="Tilleman L."/>
            <person name="Duarte A.S."/>
            <person name="Jorrin-Novo J.V."/>
            <person name="Van de Peer Y."/>
            <person name="Deforce D."/>
            <person name="Van Nieuwerburgh F."/>
            <person name="Esteves A.C."/>
            <person name="Alves A."/>
        </authorList>
    </citation>
    <scope>NUCLEOTIDE SEQUENCE [LARGE SCALE GENOMIC DNA]</scope>
    <source>
        <strain evidence="5 6">LA-SOL3</strain>
    </source>
</reference>
<dbReference type="OrthoDB" id="48317at2759"/>
<dbReference type="InterPro" id="IPR011032">
    <property type="entry name" value="GroES-like_sf"/>
</dbReference>
<evidence type="ECO:0000256" key="3">
    <source>
        <dbReference type="ARBA" id="ARBA00023002"/>
    </source>
</evidence>
<dbReference type="SUPFAM" id="SSF51735">
    <property type="entry name" value="NAD(P)-binding Rossmann-fold domains"/>
    <property type="match status" value="1"/>
</dbReference>
<feature type="domain" description="Enoyl reductase (ER)" evidence="4">
    <location>
        <begin position="14"/>
        <end position="351"/>
    </location>
</feature>
<dbReference type="InterPro" id="IPR047122">
    <property type="entry name" value="Trans-enoyl_RdTase-like"/>
</dbReference>
<dbReference type="Gene3D" id="3.40.50.720">
    <property type="entry name" value="NAD(P)-binding Rossmann-like Domain"/>
    <property type="match status" value="1"/>
</dbReference>
<sequence length="355" mass="37483">MSQTIPTTQRAIIADDSGNFVESSNVPVMQLEPDAVIIKVAAVALNPVDTKMLGDFATPGAILGFDCAGTVVAAGRDVGARLKPGDRVCGSADGMNRFRPLSGGFAEYVSLPGDLALKIPEGMSFEAAAPLGTALASAGMALFASLKLPATLTEPASAPFWVLVNGGSTSTGTMMIQLLKLCNLRVVTTCSPRNFALVKSYGADAVFDYNSPTCAQDIRKFTEDALEYAVDCVTLESSMKLCYAAIGRAGGSYTALDPFPETQRTRKAITPDWILATQVTGNACSWPAPYGRDGSPELRAWANTFFEQVQKALNERRIRGHPAKVSPDGFAGVLEGVGIIRRGEVSGQKLVYSVA</sequence>
<dbReference type="SMART" id="SM00829">
    <property type="entry name" value="PKS_ER"/>
    <property type="match status" value="1"/>
</dbReference>
<dbReference type="Pfam" id="PF08240">
    <property type="entry name" value="ADH_N"/>
    <property type="match status" value="1"/>
</dbReference>
<keyword evidence="6" id="KW-1185">Reference proteome</keyword>
<dbReference type="Gene3D" id="3.90.180.10">
    <property type="entry name" value="Medium-chain alcohol dehydrogenases, catalytic domain"/>
    <property type="match status" value="1"/>
</dbReference>
<evidence type="ECO:0000256" key="2">
    <source>
        <dbReference type="ARBA" id="ARBA00011245"/>
    </source>
</evidence>
<dbReference type="CDD" id="cd08249">
    <property type="entry name" value="enoyl_reductase_like"/>
    <property type="match status" value="1"/>
</dbReference>
<organism evidence="5 6">
    <name type="scientific">Lasiodiplodia theobromae</name>
    <dbReference type="NCBI Taxonomy" id="45133"/>
    <lineage>
        <taxon>Eukaryota</taxon>
        <taxon>Fungi</taxon>
        <taxon>Dikarya</taxon>
        <taxon>Ascomycota</taxon>
        <taxon>Pezizomycotina</taxon>
        <taxon>Dothideomycetes</taxon>
        <taxon>Dothideomycetes incertae sedis</taxon>
        <taxon>Botryosphaeriales</taxon>
        <taxon>Botryosphaeriaceae</taxon>
        <taxon>Lasiodiplodia</taxon>
    </lineage>
</organism>
<evidence type="ECO:0000256" key="1">
    <source>
        <dbReference type="ARBA" id="ARBA00008072"/>
    </source>
</evidence>